<evidence type="ECO:0000256" key="2">
    <source>
        <dbReference type="ARBA" id="ARBA00023242"/>
    </source>
</evidence>
<dbReference type="PANTHER" id="PTHR37534">
    <property type="entry name" value="TRANSCRIPTIONAL ACTIVATOR PROTEIN UGA3"/>
    <property type="match status" value="1"/>
</dbReference>
<dbReference type="GO" id="GO:0005634">
    <property type="term" value="C:nucleus"/>
    <property type="evidence" value="ECO:0007669"/>
    <property type="project" value="UniProtKB-SubCell"/>
</dbReference>
<feature type="compositionally biased region" description="Polar residues" evidence="3">
    <location>
        <begin position="81"/>
        <end position="90"/>
    </location>
</feature>
<feature type="compositionally biased region" description="Polar residues" evidence="3">
    <location>
        <begin position="1"/>
        <end position="13"/>
    </location>
</feature>
<proteinExistence type="predicted"/>
<dbReference type="PROSITE" id="PS00463">
    <property type="entry name" value="ZN2_CY6_FUNGAL_1"/>
    <property type="match status" value="1"/>
</dbReference>
<evidence type="ECO:0000313" key="6">
    <source>
        <dbReference type="Proteomes" id="UP000193467"/>
    </source>
</evidence>
<feature type="domain" description="Zn(2)-C6 fungal-type" evidence="4">
    <location>
        <begin position="31"/>
        <end position="61"/>
    </location>
</feature>
<feature type="region of interest" description="Disordered" evidence="3">
    <location>
        <begin position="214"/>
        <end position="242"/>
    </location>
</feature>
<dbReference type="CDD" id="cd00067">
    <property type="entry name" value="GAL4"/>
    <property type="match status" value="1"/>
</dbReference>
<dbReference type="InParanoid" id="A0A1Y2G3R0"/>
<dbReference type="SUPFAM" id="SSF57701">
    <property type="entry name" value="Zn2/Cys6 DNA-binding domain"/>
    <property type="match status" value="1"/>
</dbReference>
<dbReference type="InterPro" id="IPR001138">
    <property type="entry name" value="Zn2Cys6_DnaBD"/>
</dbReference>
<feature type="region of interest" description="Disordered" evidence="3">
    <location>
        <begin position="62"/>
        <end position="90"/>
    </location>
</feature>
<organism evidence="5 6">
    <name type="scientific">Leucosporidium creatinivorum</name>
    <dbReference type="NCBI Taxonomy" id="106004"/>
    <lineage>
        <taxon>Eukaryota</taxon>
        <taxon>Fungi</taxon>
        <taxon>Dikarya</taxon>
        <taxon>Basidiomycota</taxon>
        <taxon>Pucciniomycotina</taxon>
        <taxon>Microbotryomycetes</taxon>
        <taxon>Leucosporidiales</taxon>
        <taxon>Leucosporidium</taxon>
    </lineage>
</organism>
<dbReference type="InterPro" id="IPR036864">
    <property type="entry name" value="Zn2-C6_fun-type_DNA-bd_sf"/>
</dbReference>
<feature type="region of interest" description="Disordered" evidence="3">
    <location>
        <begin position="1"/>
        <end position="39"/>
    </location>
</feature>
<name>A0A1Y2G3R0_9BASI</name>
<accession>A0A1Y2G3R0</accession>
<dbReference type="EMBL" id="MCGR01000001">
    <property type="protein sequence ID" value="ORY92565.1"/>
    <property type="molecule type" value="Genomic_DNA"/>
</dbReference>
<sequence length="663" mass="72232">MSATQSPVANDQSPAAPPKKKRNEGPRSRTGCGTCKGRKKKCTETYIGDQCTRCIKGKFICVPTSQRPSRARRTAEGSLPSDHSASPSTSNLPIIPIGFASTSNLQAGPYAQPGPLPPLPLPDYQSPSGSAVSHPSPSFHAPAVAQPPPPPQQRPSPPGAVPSALLQPLPYPDLSMSEFPGAFPFANFGQELSLYDLLGAVDAGAGGLDFLPSLVGPPSQETSAPQQEGAISAQGEEQTDGSAATMKDLEDALGWEKELLTAPPDHGTLNEVRDFAHQWWSFYRSLNDSYFCSIPNKAREIVKDRMRDLVMGPENDLGRAAISSWCSSHYSSVLLKERSSQFEEWDAKAARYYQQCLSLLYNPSISLTVRIGAILDMRLAQINRHGAAPARFLELAGEAFTKQELGDRPQFNFAVNARCEDLAMRCYCYKDVWRSVCTRGRPTLFRLSNSPDPLVPDAPQGPVNRRTLSIHLGLPVGLLIYFADVSNLIAEAPNLAQQVIQQRGMEIKRRIETWVPDAQLAMEAATDSASYVADLASQEMWRHTALIYLHSSLFRLGPLATPLRAALSQIIKLSSALVEPSPDSPAIFVDAARCPIYFLAGTIAITEADREVCRDGLLACGPGKAFVENGRAIERLWEETDKTGVTPDWREFVEKEGLAVCFL</sequence>
<evidence type="ECO:0000259" key="4">
    <source>
        <dbReference type="PROSITE" id="PS00463"/>
    </source>
</evidence>
<dbReference type="OrthoDB" id="5419315at2759"/>
<evidence type="ECO:0000313" key="5">
    <source>
        <dbReference type="EMBL" id="ORY92565.1"/>
    </source>
</evidence>
<dbReference type="GO" id="GO:0045944">
    <property type="term" value="P:positive regulation of transcription by RNA polymerase II"/>
    <property type="evidence" value="ECO:0007669"/>
    <property type="project" value="TreeGrafter"/>
</dbReference>
<dbReference type="Pfam" id="PF11951">
    <property type="entry name" value="Fungal_trans_2"/>
    <property type="match status" value="1"/>
</dbReference>
<dbReference type="GO" id="GO:0000981">
    <property type="term" value="F:DNA-binding transcription factor activity, RNA polymerase II-specific"/>
    <property type="evidence" value="ECO:0007669"/>
    <property type="project" value="InterPro"/>
</dbReference>
<comment type="subcellular location">
    <subcellularLocation>
        <location evidence="1">Nucleus</location>
    </subcellularLocation>
</comment>
<dbReference type="InterPro" id="IPR021858">
    <property type="entry name" value="Fun_TF"/>
</dbReference>
<dbReference type="GO" id="GO:0008270">
    <property type="term" value="F:zinc ion binding"/>
    <property type="evidence" value="ECO:0007669"/>
    <property type="project" value="InterPro"/>
</dbReference>
<keyword evidence="6" id="KW-1185">Reference proteome</keyword>
<feature type="compositionally biased region" description="Pro residues" evidence="3">
    <location>
        <begin position="145"/>
        <end position="160"/>
    </location>
</feature>
<dbReference type="PANTHER" id="PTHR37534:SF7">
    <property type="entry name" value="TRANSCRIPTIONAL ACTIVATOR PROTEIN UGA3"/>
    <property type="match status" value="1"/>
</dbReference>
<keyword evidence="2" id="KW-0539">Nucleus</keyword>
<evidence type="ECO:0000256" key="1">
    <source>
        <dbReference type="ARBA" id="ARBA00004123"/>
    </source>
</evidence>
<dbReference type="Proteomes" id="UP000193467">
    <property type="component" value="Unassembled WGS sequence"/>
</dbReference>
<feature type="region of interest" description="Disordered" evidence="3">
    <location>
        <begin position="106"/>
        <end position="166"/>
    </location>
</feature>
<protein>
    <submittedName>
        <fullName evidence="5">Fungal-specific transcription factor domain-domain-containing protein</fullName>
    </submittedName>
</protein>
<feature type="compositionally biased region" description="Pro residues" evidence="3">
    <location>
        <begin position="112"/>
        <end position="121"/>
    </location>
</feature>
<dbReference type="GO" id="GO:0000976">
    <property type="term" value="F:transcription cis-regulatory region binding"/>
    <property type="evidence" value="ECO:0007669"/>
    <property type="project" value="TreeGrafter"/>
</dbReference>
<dbReference type="AlphaFoldDB" id="A0A1Y2G3R0"/>
<gene>
    <name evidence="5" type="ORF">BCR35DRAFT_348938</name>
</gene>
<dbReference type="STRING" id="106004.A0A1Y2G3R0"/>
<comment type="caution">
    <text evidence="5">The sequence shown here is derived from an EMBL/GenBank/DDBJ whole genome shotgun (WGS) entry which is preliminary data.</text>
</comment>
<evidence type="ECO:0000256" key="3">
    <source>
        <dbReference type="SAM" id="MobiDB-lite"/>
    </source>
</evidence>
<reference evidence="5 6" key="1">
    <citation type="submission" date="2016-07" db="EMBL/GenBank/DDBJ databases">
        <title>Pervasive Adenine N6-methylation of Active Genes in Fungi.</title>
        <authorList>
            <consortium name="DOE Joint Genome Institute"/>
            <person name="Mondo S.J."/>
            <person name="Dannebaum R.O."/>
            <person name="Kuo R.C."/>
            <person name="Labutti K."/>
            <person name="Haridas S."/>
            <person name="Kuo A."/>
            <person name="Salamov A."/>
            <person name="Ahrendt S.R."/>
            <person name="Lipzen A."/>
            <person name="Sullivan W."/>
            <person name="Andreopoulos W.B."/>
            <person name="Clum A."/>
            <person name="Lindquist E."/>
            <person name="Daum C."/>
            <person name="Ramamoorthy G.K."/>
            <person name="Gryganskyi A."/>
            <person name="Culley D."/>
            <person name="Magnuson J.K."/>
            <person name="James T.Y."/>
            <person name="O'Malley M.A."/>
            <person name="Stajich J.E."/>
            <person name="Spatafora J.W."/>
            <person name="Visel A."/>
            <person name="Grigoriev I.V."/>
        </authorList>
    </citation>
    <scope>NUCLEOTIDE SEQUENCE [LARGE SCALE GENOMIC DNA]</scope>
    <source>
        <strain evidence="5 6">62-1032</strain>
    </source>
</reference>